<evidence type="ECO:0000256" key="4">
    <source>
        <dbReference type="PROSITE-ProRule" id="PRU00409"/>
    </source>
</evidence>
<sequence length="298" mass="33149">MKKRGWIIYNGNLPGNKFLDYAQWIQEAASKQDSQTIIIKNNELLSFLGTNQLELLAASKMELPDYVVFADKDIYLARQLEQLGLRVFNSSHAIESSDDKITTYQQLAINKLPIPKTIIAPKIFATGRIDSKSIEEAIGKLGFPMIIKEAFGSFGEQVYLVNSEEELNLKVLELQGKAFMFQEFVSSSYGRDMRLQVVGDKVVAAMKRTAANDFRANVTAGGKMAAYQPTEQEEKLAILATKAIEADFAGVDLLFGPDKNALVCEINSNAHIHNMYDCTGINAADYIVEYILGQPDDE</sequence>
<name>A0A265NCQ7_9BACI</name>
<keyword evidence="1" id="KW-0479">Metal-binding</keyword>
<evidence type="ECO:0000256" key="2">
    <source>
        <dbReference type="ARBA" id="ARBA00022741"/>
    </source>
</evidence>
<comment type="caution">
    <text evidence="6">The sequence shown here is derived from an EMBL/GenBank/DDBJ whole genome shotgun (WGS) entry which is preliminary data.</text>
</comment>
<dbReference type="GO" id="GO:0005737">
    <property type="term" value="C:cytoplasm"/>
    <property type="evidence" value="ECO:0007669"/>
    <property type="project" value="TreeGrafter"/>
</dbReference>
<evidence type="ECO:0000313" key="7">
    <source>
        <dbReference type="Proteomes" id="UP000216498"/>
    </source>
</evidence>
<keyword evidence="6" id="KW-0436">Ligase</keyword>
<dbReference type="Gene3D" id="3.40.50.20">
    <property type="match status" value="1"/>
</dbReference>
<evidence type="ECO:0000256" key="3">
    <source>
        <dbReference type="ARBA" id="ARBA00022840"/>
    </source>
</evidence>
<dbReference type="EMBL" id="NPMS01000001">
    <property type="protein sequence ID" value="OZU89818.1"/>
    <property type="molecule type" value="Genomic_DNA"/>
</dbReference>
<dbReference type="GO" id="GO:0005524">
    <property type="term" value="F:ATP binding"/>
    <property type="evidence" value="ECO:0007669"/>
    <property type="project" value="UniProtKB-UniRule"/>
</dbReference>
<feature type="domain" description="ATP-grasp" evidence="5">
    <location>
        <begin position="104"/>
        <end position="292"/>
    </location>
</feature>
<keyword evidence="3 4" id="KW-0067">ATP-binding</keyword>
<proteinExistence type="predicted"/>
<dbReference type="GO" id="GO:0009432">
    <property type="term" value="P:SOS response"/>
    <property type="evidence" value="ECO:0007669"/>
    <property type="project" value="TreeGrafter"/>
</dbReference>
<evidence type="ECO:0000313" key="6">
    <source>
        <dbReference type="EMBL" id="OZU89818.1"/>
    </source>
</evidence>
<dbReference type="SUPFAM" id="SSF56059">
    <property type="entry name" value="Glutathione synthetase ATP-binding domain-like"/>
    <property type="match status" value="1"/>
</dbReference>
<evidence type="ECO:0000256" key="1">
    <source>
        <dbReference type="ARBA" id="ARBA00022723"/>
    </source>
</evidence>
<keyword evidence="2 4" id="KW-0547">Nucleotide-binding</keyword>
<evidence type="ECO:0000259" key="5">
    <source>
        <dbReference type="PROSITE" id="PS50975"/>
    </source>
</evidence>
<dbReference type="Pfam" id="PF08443">
    <property type="entry name" value="RimK"/>
    <property type="match status" value="1"/>
</dbReference>
<gene>
    <name evidence="6" type="ORF">CIL03_01380</name>
</gene>
<dbReference type="InterPro" id="IPR011761">
    <property type="entry name" value="ATP-grasp"/>
</dbReference>
<dbReference type="Gene3D" id="3.30.1490.20">
    <property type="entry name" value="ATP-grasp fold, A domain"/>
    <property type="match status" value="1"/>
</dbReference>
<dbReference type="GO" id="GO:0018169">
    <property type="term" value="F:ribosomal S6-glutamic acid ligase activity"/>
    <property type="evidence" value="ECO:0007669"/>
    <property type="project" value="TreeGrafter"/>
</dbReference>
<dbReference type="AlphaFoldDB" id="A0A265NCQ7"/>
<dbReference type="OrthoDB" id="9786585at2"/>
<dbReference type="InterPro" id="IPR013815">
    <property type="entry name" value="ATP_grasp_subdomain_1"/>
</dbReference>
<dbReference type="PROSITE" id="PS50975">
    <property type="entry name" value="ATP_GRASP"/>
    <property type="match status" value="1"/>
</dbReference>
<dbReference type="NCBIfam" id="TIGR00768">
    <property type="entry name" value="rimK_fam"/>
    <property type="match status" value="1"/>
</dbReference>
<dbReference type="Proteomes" id="UP000216498">
    <property type="component" value="Unassembled WGS sequence"/>
</dbReference>
<organism evidence="6 7">
    <name type="scientific">Virgibacillus indicus</name>
    <dbReference type="NCBI Taxonomy" id="2024554"/>
    <lineage>
        <taxon>Bacteria</taxon>
        <taxon>Bacillati</taxon>
        <taxon>Bacillota</taxon>
        <taxon>Bacilli</taxon>
        <taxon>Bacillales</taxon>
        <taxon>Bacillaceae</taxon>
        <taxon>Virgibacillus</taxon>
    </lineage>
</organism>
<dbReference type="Gene3D" id="3.30.470.20">
    <property type="entry name" value="ATP-grasp fold, B domain"/>
    <property type="match status" value="1"/>
</dbReference>
<dbReference type="GO" id="GO:0046872">
    <property type="term" value="F:metal ion binding"/>
    <property type="evidence" value="ECO:0007669"/>
    <property type="project" value="UniProtKB-KW"/>
</dbReference>
<dbReference type="InterPro" id="IPR004666">
    <property type="entry name" value="Rp_bS6_RimK/Lys_biosynth_LsyX"/>
</dbReference>
<dbReference type="InterPro" id="IPR013651">
    <property type="entry name" value="ATP-grasp_RimK-type"/>
</dbReference>
<dbReference type="PANTHER" id="PTHR21621">
    <property type="entry name" value="RIBOSOMAL PROTEIN S6 MODIFICATION PROTEIN"/>
    <property type="match status" value="1"/>
</dbReference>
<keyword evidence="7" id="KW-1185">Reference proteome</keyword>
<accession>A0A265NCQ7</accession>
<reference evidence="6 7" key="1">
    <citation type="submission" date="2017-08" db="EMBL/GenBank/DDBJ databases">
        <title>Virgibacillus indicus sp. nov. and Virgibacillus profoundi sp. nov, two moderately halophilic bacteria isolated from marine sediment by using the Microfluidic Streak Plate.</title>
        <authorList>
            <person name="Xu B."/>
            <person name="Hu B."/>
            <person name="Wang J."/>
            <person name="Zhu Y."/>
            <person name="Huang L."/>
            <person name="Du W."/>
            <person name="Huang Y."/>
        </authorList>
    </citation>
    <scope>NUCLEOTIDE SEQUENCE [LARGE SCALE GENOMIC DNA]</scope>
    <source>
        <strain evidence="6 7">IO3-P2-C2</strain>
    </source>
</reference>
<protein>
    <submittedName>
        <fullName evidence="6">RimK family alpha-L-glutamate ligase</fullName>
    </submittedName>
</protein>
<dbReference type="RefSeq" id="WP_094883419.1">
    <property type="nucleotide sequence ID" value="NZ_NPMS01000001.1"/>
</dbReference>
<dbReference type="PANTHER" id="PTHR21621:SF0">
    <property type="entry name" value="BETA-CITRYLGLUTAMATE SYNTHASE B-RELATED"/>
    <property type="match status" value="1"/>
</dbReference>